<dbReference type="InterPro" id="IPR036390">
    <property type="entry name" value="WH_DNA-bd_sf"/>
</dbReference>
<evidence type="ECO:0000256" key="2">
    <source>
        <dbReference type="ARBA" id="ARBA00022679"/>
    </source>
</evidence>
<evidence type="ECO:0000313" key="5">
    <source>
        <dbReference type="EMBL" id="KAJ9161989.1"/>
    </source>
</evidence>
<keyword evidence="2" id="KW-0808">Transferase</keyword>
<evidence type="ECO:0000313" key="6">
    <source>
        <dbReference type="Proteomes" id="UP001174691"/>
    </source>
</evidence>
<dbReference type="PROSITE" id="PS51683">
    <property type="entry name" value="SAM_OMT_II"/>
    <property type="match status" value="1"/>
</dbReference>
<dbReference type="Gene3D" id="1.10.10.10">
    <property type="entry name" value="Winged helix-like DNA-binding domain superfamily/Winged helix DNA-binding domain"/>
    <property type="match status" value="1"/>
</dbReference>
<feature type="domain" description="O-methyltransferase C-terminal" evidence="4">
    <location>
        <begin position="189"/>
        <end position="391"/>
    </location>
</feature>
<dbReference type="AlphaFoldDB" id="A0AA38W0K2"/>
<sequence>MSESPSRLGQQELRLATDKLAAAVAEFEAHPVPDGSDTDKAQRSAIVGAATEILAAVKNPADQWMDATAQNALMAANRLFWEWGAFDAIPLDGSAISYKDLAVKVDVQLKLLSRIGGVIVSFGVLKHVDDDEVAHTPRSLMFTKENPSGLVYQMAWENGFVVYAQYPKYFDTYGRKEPEALTHVPSTFAYGHPEMSYYELLERDPERMRRFMRGMAPIEERMPIAGIYDFSWAVAAAEADPASERPLFVDVGGGRGHAIKAIRTEFPALPIARFVLQDRKEVIEAGKALDDPDLRGIQRMVIDFHESQPLQGALIYWIRRCLHNYGDAVSTNMLRKIADAMAPDSRLLLQEDVMENPPNHMAAMLDFMMLGFGGKQRTLQTWEEVIGNAGLQISSISKGKGPWRSLAVIECVQKEDSGRDGHD</sequence>
<keyword evidence="1" id="KW-0489">Methyltransferase</keyword>
<dbReference type="GO" id="GO:0008171">
    <property type="term" value="F:O-methyltransferase activity"/>
    <property type="evidence" value="ECO:0007669"/>
    <property type="project" value="InterPro"/>
</dbReference>
<protein>
    <submittedName>
        <fullName evidence="5">O-methyltransferase</fullName>
    </submittedName>
</protein>
<dbReference type="InterPro" id="IPR036388">
    <property type="entry name" value="WH-like_DNA-bd_sf"/>
</dbReference>
<dbReference type="Proteomes" id="UP001174691">
    <property type="component" value="Unassembled WGS sequence"/>
</dbReference>
<dbReference type="Pfam" id="PF00891">
    <property type="entry name" value="Methyltransf_2"/>
    <property type="match status" value="1"/>
</dbReference>
<reference evidence="5" key="1">
    <citation type="submission" date="2022-07" db="EMBL/GenBank/DDBJ databases">
        <title>Fungi with potential for degradation of polypropylene.</title>
        <authorList>
            <person name="Gostincar C."/>
        </authorList>
    </citation>
    <scope>NUCLEOTIDE SEQUENCE</scope>
    <source>
        <strain evidence="5">EXF-13287</strain>
    </source>
</reference>
<dbReference type="SUPFAM" id="SSF53335">
    <property type="entry name" value="S-adenosyl-L-methionine-dependent methyltransferases"/>
    <property type="match status" value="1"/>
</dbReference>
<organism evidence="5 6">
    <name type="scientific">Coniochaeta hoffmannii</name>
    <dbReference type="NCBI Taxonomy" id="91930"/>
    <lineage>
        <taxon>Eukaryota</taxon>
        <taxon>Fungi</taxon>
        <taxon>Dikarya</taxon>
        <taxon>Ascomycota</taxon>
        <taxon>Pezizomycotina</taxon>
        <taxon>Sordariomycetes</taxon>
        <taxon>Sordariomycetidae</taxon>
        <taxon>Coniochaetales</taxon>
        <taxon>Coniochaetaceae</taxon>
        <taxon>Coniochaeta</taxon>
    </lineage>
</organism>
<accession>A0AA38W0K2</accession>
<dbReference type="InterPro" id="IPR016461">
    <property type="entry name" value="COMT-like"/>
</dbReference>
<dbReference type="InterPro" id="IPR001077">
    <property type="entry name" value="COMT_C"/>
</dbReference>
<gene>
    <name evidence="5" type="ORF">NKR19_g1720</name>
</gene>
<keyword evidence="3" id="KW-0949">S-adenosyl-L-methionine</keyword>
<evidence type="ECO:0000256" key="3">
    <source>
        <dbReference type="ARBA" id="ARBA00022691"/>
    </source>
</evidence>
<dbReference type="SUPFAM" id="SSF46785">
    <property type="entry name" value="Winged helix' DNA-binding domain"/>
    <property type="match status" value="1"/>
</dbReference>
<comment type="caution">
    <text evidence="5">The sequence shown here is derived from an EMBL/GenBank/DDBJ whole genome shotgun (WGS) entry which is preliminary data.</text>
</comment>
<dbReference type="PANTHER" id="PTHR43712">
    <property type="entry name" value="PUTATIVE (AFU_ORTHOLOGUE AFUA_4G14580)-RELATED"/>
    <property type="match status" value="1"/>
</dbReference>
<evidence type="ECO:0000259" key="4">
    <source>
        <dbReference type="Pfam" id="PF00891"/>
    </source>
</evidence>
<dbReference type="PANTHER" id="PTHR43712:SF2">
    <property type="entry name" value="O-METHYLTRANSFERASE CICE"/>
    <property type="match status" value="1"/>
</dbReference>
<name>A0AA38W0K2_9PEZI</name>
<proteinExistence type="predicted"/>
<dbReference type="InterPro" id="IPR029063">
    <property type="entry name" value="SAM-dependent_MTases_sf"/>
</dbReference>
<evidence type="ECO:0000256" key="1">
    <source>
        <dbReference type="ARBA" id="ARBA00022603"/>
    </source>
</evidence>
<keyword evidence="6" id="KW-1185">Reference proteome</keyword>
<dbReference type="Gene3D" id="3.40.50.150">
    <property type="entry name" value="Vaccinia Virus protein VP39"/>
    <property type="match status" value="1"/>
</dbReference>
<dbReference type="GO" id="GO:0032259">
    <property type="term" value="P:methylation"/>
    <property type="evidence" value="ECO:0007669"/>
    <property type="project" value="UniProtKB-KW"/>
</dbReference>
<dbReference type="EMBL" id="JANBVN010000016">
    <property type="protein sequence ID" value="KAJ9161989.1"/>
    <property type="molecule type" value="Genomic_DNA"/>
</dbReference>